<organism evidence="1 2">
    <name type="scientific">Acidocella aquatica</name>
    <dbReference type="NCBI Taxonomy" id="1922313"/>
    <lineage>
        <taxon>Bacteria</taxon>
        <taxon>Pseudomonadati</taxon>
        <taxon>Pseudomonadota</taxon>
        <taxon>Alphaproteobacteria</taxon>
        <taxon>Acetobacterales</taxon>
        <taxon>Acidocellaceae</taxon>
        <taxon>Acidocella</taxon>
    </lineage>
</organism>
<dbReference type="EMBL" id="BSOS01000066">
    <property type="protein sequence ID" value="GLR67429.1"/>
    <property type="molecule type" value="Genomic_DNA"/>
</dbReference>
<keyword evidence="2" id="KW-1185">Reference proteome</keyword>
<protein>
    <submittedName>
        <fullName evidence="1">Uncharacterized protein</fullName>
    </submittedName>
</protein>
<dbReference type="InterPro" id="IPR036188">
    <property type="entry name" value="FAD/NAD-bd_sf"/>
</dbReference>
<dbReference type="Gene3D" id="3.50.50.60">
    <property type="entry name" value="FAD/NAD(P)-binding domain"/>
    <property type="match status" value="1"/>
</dbReference>
<evidence type="ECO:0000313" key="1">
    <source>
        <dbReference type="EMBL" id="GLR67429.1"/>
    </source>
</evidence>
<name>A0ABQ6A5I2_9PROT</name>
<gene>
    <name evidence="1" type="ORF">GCM10010909_21100</name>
</gene>
<sequence length="136" mass="15215">MHVFKAYRDEGRVLPGTPPTALLQRMCDVAVGRPVPFEYLPMVAEELNFDRTDAKTVRWRKPVPRRHLDHFNVLVIGAGFSGIALGAKLKEAGFPFIIGEKNADVGVPGSRMLILASPWIRCKRCSMALLPRRYGI</sequence>
<reference evidence="2" key="1">
    <citation type="journal article" date="2019" name="Int. J. Syst. Evol. Microbiol.">
        <title>The Global Catalogue of Microorganisms (GCM) 10K type strain sequencing project: providing services to taxonomists for standard genome sequencing and annotation.</title>
        <authorList>
            <consortium name="The Broad Institute Genomics Platform"/>
            <consortium name="The Broad Institute Genome Sequencing Center for Infectious Disease"/>
            <person name="Wu L."/>
            <person name="Ma J."/>
        </authorList>
    </citation>
    <scope>NUCLEOTIDE SEQUENCE [LARGE SCALE GENOMIC DNA]</scope>
    <source>
        <strain evidence="2">NBRC 112502</strain>
    </source>
</reference>
<comment type="caution">
    <text evidence="1">The sequence shown here is derived from an EMBL/GenBank/DDBJ whole genome shotgun (WGS) entry which is preliminary data.</text>
</comment>
<accession>A0ABQ6A5I2</accession>
<dbReference type="SUPFAM" id="SSF51905">
    <property type="entry name" value="FAD/NAD(P)-binding domain"/>
    <property type="match status" value="1"/>
</dbReference>
<dbReference type="Proteomes" id="UP001156641">
    <property type="component" value="Unassembled WGS sequence"/>
</dbReference>
<evidence type="ECO:0000313" key="2">
    <source>
        <dbReference type="Proteomes" id="UP001156641"/>
    </source>
</evidence>
<proteinExistence type="predicted"/>
<dbReference type="RefSeq" id="WP_284258169.1">
    <property type="nucleotide sequence ID" value="NZ_BSOS01000066.1"/>
</dbReference>